<protein>
    <submittedName>
        <fullName evidence="4">Putative glycosyl transferase</fullName>
    </submittedName>
</protein>
<dbReference type="Pfam" id="PF26334">
    <property type="entry name" value="Gtf3_N"/>
    <property type="match status" value="1"/>
</dbReference>
<proteinExistence type="predicted"/>
<evidence type="ECO:0000256" key="1">
    <source>
        <dbReference type="ARBA" id="ARBA00022679"/>
    </source>
</evidence>
<reference evidence="4" key="1">
    <citation type="journal article" date="2006" name="PLoS Genet.">
        <title>Genetic analysis of the capsular biosynthetic locus from all 90 pneumococcal serotypes.</title>
        <authorList>
            <person name="Bentley S.D."/>
            <person name="Aanensen D.M."/>
            <person name="Mavroidi A."/>
            <person name="Saunders D."/>
            <person name="Rabbinowitsch E."/>
            <person name="Collins M."/>
            <person name="Donohoe K."/>
            <person name="Harris D."/>
            <person name="Murphy L."/>
            <person name="Quail M.A."/>
            <person name="Samuel G."/>
            <person name="Skovsted I.C."/>
            <person name="Kaltoft M.S."/>
            <person name="Barrell B."/>
            <person name="Reeves P.R."/>
            <person name="Parkhill J."/>
            <person name="Spratt B.G."/>
        </authorList>
    </citation>
    <scope>NUCLEOTIDE SEQUENCE</scope>
    <source>
        <strain evidence="4">4356/39</strain>
    </source>
</reference>
<keyword evidence="1 4" id="KW-0808">Transferase</keyword>
<evidence type="ECO:0000313" key="4">
    <source>
        <dbReference type="EMBL" id="CAI34313.1"/>
    </source>
</evidence>
<dbReference type="InterPro" id="IPR058591">
    <property type="entry name" value="Gtf3_N"/>
</dbReference>
<evidence type="ECO:0000259" key="3">
    <source>
        <dbReference type="Pfam" id="PF26337"/>
    </source>
</evidence>
<name>Q4JZC8_STREE</name>
<dbReference type="Pfam" id="PF26337">
    <property type="entry name" value="Gtf3_C"/>
    <property type="match status" value="1"/>
</dbReference>
<dbReference type="PIRSF" id="PIRSF007023">
    <property type="entry name" value="UDP-Galf_transf"/>
    <property type="match status" value="1"/>
</dbReference>
<feature type="domain" description="Glucosyltransferase 3-like N-terminal" evidence="2">
    <location>
        <begin position="5"/>
        <end position="168"/>
    </location>
</feature>
<dbReference type="SUPFAM" id="SSF53756">
    <property type="entry name" value="UDP-Glycosyltransferase/glycogen phosphorylase"/>
    <property type="match status" value="1"/>
</dbReference>
<evidence type="ECO:0000259" key="2">
    <source>
        <dbReference type="Pfam" id="PF26334"/>
    </source>
</evidence>
<sequence length="357" mass="41139">MIEMYYFIKVEKDLKNTAGIKAPDDIEKISEELGMKEIRFPKFPFEKNKVIQKLWLFCVVGYNWISLLWRLKKNDVVIYQHPMYGVRVANFAIPLLKKYKNIKFISVIHDLESLRKGIQGVIEDNETTNAIADKELLSKFDKVISHNPKMTEYLEGIGIKKENLVELQIFDYLDPSEIEEKIEDGVVIAGNLAKGKSSYIYKLLENELNFKLNLFGPNFINEELPENVEYFGSLPPNKLPQKLVGKFGLVWDGDSLETCSGNTGNYLKYNNPHKTSLYLASGIPVIIWKEAALAQFIEENNVGITVNNLSEIEFVMQNISEGEYLSIKRNTMQLGEKLRNGYFYRQAISKCKNDFMK</sequence>
<accession>Q4JZC8</accession>
<dbReference type="InterPro" id="IPR058592">
    <property type="entry name" value="Gtf3_C"/>
</dbReference>
<gene>
    <name evidence="4" type="primary">wcrH</name>
    <name evidence="4" type="ORF">SPC35B_0013</name>
</gene>
<organism evidence="4">
    <name type="scientific">Streptococcus pneumoniae</name>
    <dbReference type="NCBI Taxonomy" id="1313"/>
    <lineage>
        <taxon>Bacteria</taxon>
        <taxon>Bacillati</taxon>
        <taxon>Bacillota</taxon>
        <taxon>Bacilli</taxon>
        <taxon>Lactobacillales</taxon>
        <taxon>Streptococcaceae</taxon>
        <taxon>Streptococcus</taxon>
    </lineage>
</organism>
<dbReference type="GO" id="GO:0016740">
    <property type="term" value="F:transferase activity"/>
    <property type="evidence" value="ECO:0007669"/>
    <property type="project" value="UniProtKB-KW"/>
</dbReference>
<dbReference type="AlphaFoldDB" id="Q4JZC8"/>
<dbReference type="Gene3D" id="3.40.50.2000">
    <property type="entry name" value="Glycogen Phosphorylase B"/>
    <property type="match status" value="2"/>
</dbReference>
<feature type="domain" description="Glucosyltransferase 3-like C-terminal" evidence="3">
    <location>
        <begin position="186"/>
        <end position="350"/>
    </location>
</feature>
<dbReference type="EMBL" id="CR931705">
    <property type="protein sequence ID" value="CAI34313.1"/>
    <property type="molecule type" value="Genomic_DNA"/>
</dbReference>